<sequence length="366" mass="39078">MNAKSLWLAVAGAAMLLTGCGEDEPAAGTVRQETGSARQESVAGQAKFAVLAARLNVPWAIDQRGDVFYISERDGSVATVSGDTVSRKPVRLNKPLRRVGEGGLLGFVLLPDFDRSKTAAAYHTYEQDGAVYNRIVLLKETEGEWMETGALLEGIPGSDNHNGGRLAIGPDNLLYATTGDTYKEDLAQRTDTLAGKILRLALDGSVPADNPFPGSYIYSYGHRNPQGLAWDAQGQLYATEHGPSGDPGGHDEINLIKPGANYGWPLVIGDATSPGTEPPLYHTGDETIAPSGAAFDSAGRLLVAGLRGEKLFAYDPADGKLSGRLSGEGRIRDVKVYDSYIYVVTNNTDGRGTPSVEDDRLIRIKQ</sequence>
<name>A0ABW5QT13_9BACL</name>
<dbReference type="InterPro" id="IPR012938">
    <property type="entry name" value="Glc/Sorbosone_DH"/>
</dbReference>
<feature type="domain" description="Glucose/Sorbosone dehydrogenase" evidence="1">
    <location>
        <begin position="55"/>
        <end position="351"/>
    </location>
</feature>
<dbReference type="Proteomes" id="UP001597493">
    <property type="component" value="Unassembled WGS sequence"/>
</dbReference>
<dbReference type="InterPro" id="IPR011042">
    <property type="entry name" value="6-blade_b-propeller_TolB-like"/>
</dbReference>
<dbReference type="PANTHER" id="PTHR19328:SF13">
    <property type="entry name" value="HIPL1 PROTEIN"/>
    <property type="match status" value="1"/>
</dbReference>
<reference evidence="3" key="1">
    <citation type="journal article" date="2019" name="Int. J. Syst. Evol. Microbiol.">
        <title>The Global Catalogue of Microorganisms (GCM) 10K type strain sequencing project: providing services to taxonomists for standard genome sequencing and annotation.</title>
        <authorList>
            <consortium name="The Broad Institute Genomics Platform"/>
            <consortium name="The Broad Institute Genome Sequencing Center for Infectious Disease"/>
            <person name="Wu L."/>
            <person name="Ma J."/>
        </authorList>
    </citation>
    <scope>NUCLEOTIDE SEQUENCE [LARGE SCALE GENOMIC DNA]</scope>
    <source>
        <strain evidence="3">TISTR 1827</strain>
    </source>
</reference>
<dbReference type="EMBL" id="JBHUMY010000001">
    <property type="protein sequence ID" value="MFD2659238.1"/>
    <property type="molecule type" value="Genomic_DNA"/>
</dbReference>
<dbReference type="PROSITE" id="PS51257">
    <property type="entry name" value="PROKAR_LIPOPROTEIN"/>
    <property type="match status" value="1"/>
</dbReference>
<comment type="caution">
    <text evidence="2">The sequence shown here is derived from an EMBL/GenBank/DDBJ whole genome shotgun (WGS) entry which is preliminary data.</text>
</comment>
<keyword evidence="3" id="KW-1185">Reference proteome</keyword>
<proteinExistence type="predicted"/>
<dbReference type="PANTHER" id="PTHR19328">
    <property type="entry name" value="HEDGEHOG-INTERACTING PROTEIN"/>
    <property type="match status" value="1"/>
</dbReference>
<evidence type="ECO:0000313" key="3">
    <source>
        <dbReference type="Proteomes" id="UP001597493"/>
    </source>
</evidence>
<dbReference type="Gene3D" id="2.120.10.30">
    <property type="entry name" value="TolB, C-terminal domain"/>
    <property type="match status" value="1"/>
</dbReference>
<dbReference type="Pfam" id="PF07995">
    <property type="entry name" value="GSDH"/>
    <property type="match status" value="1"/>
</dbReference>
<dbReference type="SUPFAM" id="SSF50952">
    <property type="entry name" value="Soluble quinoprotein glucose dehydrogenase"/>
    <property type="match status" value="1"/>
</dbReference>
<evidence type="ECO:0000313" key="2">
    <source>
        <dbReference type="EMBL" id="MFD2659238.1"/>
    </source>
</evidence>
<accession>A0ABW5QT13</accession>
<organism evidence="2 3">
    <name type="scientific">Paenibacillus thailandensis</name>
    <dbReference type="NCBI Taxonomy" id="393250"/>
    <lineage>
        <taxon>Bacteria</taxon>
        <taxon>Bacillati</taxon>
        <taxon>Bacillota</taxon>
        <taxon>Bacilli</taxon>
        <taxon>Bacillales</taxon>
        <taxon>Paenibacillaceae</taxon>
        <taxon>Paenibacillus</taxon>
    </lineage>
</organism>
<dbReference type="InterPro" id="IPR011041">
    <property type="entry name" value="Quinoprot_gluc/sorb_DH_b-prop"/>
</dbReference>
<evidence type="ECO:0000259" key="1">
    <source>
        <dbReference type="Pfam" id="PF07995"/>
    </source>
</evidence>
<dbReference type="RefSeq" id="WP_379269622.1">
    <property type="nucleotide sequence ID" value="NZ_JBHUGT010000031.1"/>
</dbReference>
<protein>
    <submittedName>
        <fullName evidence="2">PQQ-dependent sugar dehydrogenase</fullName>
    </submittedName>
</protein>
<gene>
    <name evidence="2" type="ORF">ACFSW5_03035</name>
</gene>